<name>A0A1Y0IPT0_9BACL</name>
<sequence length="161" mass="18538">MSELEITRILNAPRELVFKVWTESAHLQNWWGPTGMKLEVAQLELRPEGIFHYSMETPDGNKMWGKFVYQEITAPERIVYINSFADEAGNTVRAPFSPIFPLEVMNIMTFEEHEGNTKFTLRSTPHNATEEEQQFYAAMHANMQQGFAGTFGQLEAYLETL</sequence>
<dbReference type="InterPro" id="IPR023393">
    <property type="entry name" value="START-like_dom_sf"/>
</dbReference>
<dbReference type="CDD" id="cd07814">
    <property type="entry name" value="SRPBCC_CalC_Aha1-like"/>
    <property type="match status" value="1"/>
</dbReference>
<gene>
    <name evidence="3" type="ORF">CBW65_17775</name>
</gene>
<dbReference type="KEGG" id="tum:CBW65_17775"/>
<comment type="similarity">
    <text evidence="1">Belongs to the AHA1 family.</text>
</comment>
<dbReference type="Proteomes" id="UP000195437">
    <property type="component" value="Chromosome"/>
</dbReference>
<dbReference type="SUPFAM" id="SSF55961">
    <property type="entry name" value="Bet v1-like"/>
    <property type="match status" value="1"/>
</dbReference>
<dbReference type="OrthoDB" id="118413at2"/>
<keyword evidence="4" id="KW-1185">Reference proteome</keyword>
<dbReference type="EMBL" id="CP021434">
    <property type="protein sequence ID" value="ARU62612.1"/>
    <property type="molecule type" value="Genomic_DNA"/>
</dbReference>
<protein>
    <submittedName>
        <fullName evidence="3">Polyketide cyclase</fullName>
    </submittedName>
</protein>
<dbReference type="AlphaFoldDB" id="A0A1Y0IPT0"/>
<evidence type="ECO:0000256" key="1">
    <source>
        <dbReference type="ARBA" id="ARBA00006817"/>
    </source>
</evidence>
<feature type="domain" description="Activator of Hsp90 ATPase homologue 1/2-like C-terminal" evidence="2">
    <location>
        <begin position="11"/>
        <end position="159"/>
    </location>
</feature>
<dbReference type="RefSeq" id="WP_087457971.1">
    <property type="nucleotide sequence ID" value="NZ_CP021434.1"/>
</dbReference>
<evidence type="ECO:0000313" key="3">
    <source>
        <dbReference type="EMBL" id="ARU62612.1"/>
    </source>
</evidence>
<dbReference type="Pfam" id="PF08327">
    <property type="entry name" value="AHSA1"/>
    <property type="match status" value="1"/>
</dbReference>
<evidence type="ECO:0000313" key="4">
    <source>
        <dbReference type="Proteomes" id="UP000195437"/>
    </source>
</evidence>
<dbReference type="Gene3D" id="3.30.530.20">
    <property type="match status" value="1"/>
</dbReference>
<reference evidence="4" key="1">
    <citation type="submission" date="2017-05" db="EMBL/GenBank/DDBJ databases">
        <authorList>
            <person name="Sung H."/>
        </authorList>
    </citation>
    <scope>NUCLEOTIDE SEQUENCE [LARGE SCALE GENOMIC DNA]</scope>
    <source>
        <strain evidence="4">AR23208</strain>
    </source>
</reference>
<evidence type="ECO:0000259" key="2">
    <source>
        <dbReference type="Pfam" id="PF08327"/>
    </source>
</evidence>
<organism evidence="3 4">
    <name type="scientific">Tumebacillus avium</name>
    <dbReference type="NCBI Taxonomy" id="1903704"/>
    <lineage>
        <taxon>Bacteria</taxon>
        <taxon>Bacillati</taxon>
        <taxon>Bacillota</taxon>
        <taxon>Bacilli</taxon>
        <taxon>Bacillales</taxon>
        <taxon>Alicyclobacillaceae</taxon>
        <taxon>Tumebacillus</taxon>
    </lineage>
</organism>
<accession>A0A1Y0IPT0</accession>
<proteinExistence type="inferred from homology"/>
<dbReference type="InterPro" id="IPR013538">
    <property type="entry name" value="ASHA1/2-like_C"/>
</dbReference>